<dbReference type="CDD" id="cd07012">
    <property type="entry name" value="PBP2_Bug_TTT"/>
    <property type="match status" value="1"/>
</dbReference>
<dbReference type="InterPro" id="IPR005064">
    <property type="entry name" value="BUG"/>
</dbReference>
<dbReference type="AlphaFoldDB" id="A0A418T1Y6"/>
<dbReference type="PIRSF" id="PIRSF017082">
    <property type="entry name" value="YflP"/>
    <property type="match status" value="1"/>
</dbReference>
<dbReference type="Gene3D" id="3.40.190.150">
    <property type="entry name" value="Bordetella uptake gene, domain 1"/>
    <property type="match status" value="1"/>
</dbReference>
<dbReference type="Gene3D" id="3.40.190.10">
    <property type="entry name" value="Periplasmic binding protein-like II"/>
    <property type="match status" value="1"/>
</dbReference>
<dbReference type="PROSITE" id="PS51318">
    <property type="entry name" value="TAT"/>
    <property type="match status" value="1"/>
</dbReference>
<sequence length="320" mass="33645">MDRRSFLAGATMAGVTLPLPALAAATSYPARDPAIIVGFAAGGAGDLAARAVAKYANSTRELPVTLDFRPGAGGTIASDQVARAEPDGSVLALFSVSPFMVAPHLQEVAYDPLKAFTYIAAFAGISIPLFVRNDSQLGTWDELLDHAKANPGKLRWSTAAPRGIAHIATEAAFRQEGVESAYVPFGGGAEAVTALLGGHIDAVVASGYGPHLEAGSIRLLIETGPDPIAEQPDLPTYKSRGYPLAIPATYGLLGPAGLPEEIVSWWETLVEEMTESASYKGFLQTLHGHKIYSNSASFTKTVLDGYRDIGRQIDALGLRP</sequence>
<accession>A0A418T1Y6</accession>
<dbReference type="InterPro" id="IPR006311">
    <property type="entry name" value="TAT_signal"/>
</dbReference>
<protein>
    <submittedName>
        <fullName evidence="3">Tripartite tricarboxylate transporter substrate binding protein</fullName>
    </submittedName>
</protein>
<dbReference type="RefSeq" id="WP_119746768.1">
    <property type="nucleotide sequence ID" value="NZ_QZCG01000003.1"/>
</dbReference>
<name>A0A418T1Y6_9RHOB</name>
<organism evidence="3 4">
    <name type="scientific">Paracoccus onubensis</name>
    <dbReference type="NCBI Taxonomy" id="1675788"/>
    <lineage>
        <taxon>Bacteria</taxon>
        <taxon>Pseudomonadati</taxon>
        <taxon>Pseudomonadota</taxon>
        <taxon>Alphaproteobacteria</taxon>
        <taxon>Rhodobacterales</taxon>
        <taxon>Paracoccaceae</taxon>
        <taxon>Paracoccus</taxon>
    </lineage>
</organism>
<keyword evidence="2" id="KW-0732">Signal</keyword>
<comment type="similarity">
    <text evidence="1">Belongs to the UPF0065 (bug) family.</text>
</comment>
<feature type="signal peptide" evidence="2">
    <location>
        <begin position="1"/>
        <end position="23"/>
    </location>
</feature>
<dbReference type="SUPFAM" id="SSF53850">
    <property type="entry name" value="Periplasmic binding protein-like II"/>
    <property type="match status" value="1"/>
</dbReference>
<dbReference type="PANTHER" id="PTHR42928">
    <property type="entry name" value="TRICARBOXYLATE-BINDING PROTEIN"/>
    <property type="match status" value="1"/>
</dbReference>
<gene>
    <name evidence="3" type="ORF">D3P04_05595</name>
</gene>
<dbReference type="Proteomes" id="UP000284202">
    <property type="component" value="Unassembled WGS sequence"/>
</dbReference>
<evidence type="ECO:0000313" key="3">
    <source>
        <dbReference type="EMBL" id="RJE87219.1"/>
    </source>
</evidence>
<dbReference type="PANTHER" id="PTHR42928:SF5">
    <property type="entry name" value="BLR1237 PROTEIN"/>
    <property type="match status" value="1"/>
</dbReference>
<reference evidence="4" key="1">
    <citation type="submission" date="2018-09" db="EMBL/GenBank/DDBJ databases">
        <title>Acidovorax cavernicola nov. sp. isolated from Gruta de las Maravillas (Aracena, Spain).</title>
        <authorList>
            <person name="Jurado V."/>
            <person name="Gutierrez-Patricio S."/>
            <person name="Gonzalez-Pimentel J.L."/>
            <person name="Miller A.Z."/>
            <person name="Laiz L."/>
            <person name="Saiz-Jimenez C."/>
        </authorList>
    </citation>
    <scope>NUCLEOTIDE SEQUENCE [LARGE SCALE GENOMIC DNA]</scope>
    <source>
        <strain evidence="4">1011MAR3C25</strain>
    </source>
</reference>
<keyword evidence="4" id="KW-1185">Reference proteome</keyword>
<proteinExistence type="inferred from homology"/>
<dbReference type="OrthoDB" id="9780943at2"/>
<feature type="chain" id="PRO_5019077898" evidence="2">
    <location>
        <begin position="24"/>
        <end position="320"/>
    </location>
</feature>
<evidence type="ECO:0000313" key="4">
    <source>
        <dbReference type="Proteomes" id="UP000284202"/>
    </source>
</evidence>
<evidence type="ECO:0000256" key="2">
    <source>
        <dbReference type="SAM" id="SignalP"/>
    </source>
</evidence>
<evidence type="ECO:0000256" key="1">
    <source>
        <dbReference type="ARBA" id="ARBA00006987"/>
    </source>
</evidence>
<dbReference type="Pfam" id="PF03401">
    <property type="entry name" value="TctC"/>
    <property type="match status" value="1"/>
</dbReference>
<dbReference type="InterPro" id="IPR042100">
    <property type="entry name" value="Bug_dom1"/>
</dbReference>
<comment type="caution">
    <text evidence="3">The sequence shown here is derived from an EMBL/GenBank/DDBJ whole genome shotgun (WGS) entry which is preliminary data.</text>
</comment>
<dbReference type="EMBL" id="QZCG01000003">
    <property type="protein sequence ID" value="RJE87219.1"/>
    <property type="molecule type" value="Genomic_DNA"/>
</dbReference>